<dbReference type="GO" id="GO:0006355">
    <property type="term" value="P:regulation of DNA-templated transcription"/>
    <property type="evidence" value="ECO:0007669"/>
    <property type="project" value="InterPro"/>
</dbReference>
<evidence type="ECO:0000256" key="4">
    <source>
        <dbReference type="PROSITE-ProRule" id="PRU00094"/>
    </source>
</evidence>
<keyword evidence="1" id="KW-0479">Metal-binding</keyword>
<evidence type="ECO:0000256" key="1">
    <source>
        <dbReference type="ARBA" id="ARBA00022723"/>
    </source>
</evidence>
<dbReference type="SUPFAM" id="SSF57716">
    <property type="entry name" value="Glucocorticoid receptor-like (DNA-binding domain)"/>
    <property type="match status" value="1"/>
</dbReference>
<dbReference type="SMART" id="SM00401">
    <property type="entry name" value="ZnF_GATA"/>
    <property type="match status" value="1"/>
</dbReference>
<protein>
    <submittedName>
        <fullName evidence="6">GATA transcription factor 22</fullName>
    </submittedName>
</protein>
<dbReference type="Pfam" id="PF00320">
    <property type="entry name" value="GATA"/>
    <property type="match status" value="1"/>
</dbReference>
<dbReference type="Proteomes" id="UP000236161">
    <property type="component" value="Unassembled WGS sequence"/>
</dbReference>
<organism evidence="6 7">
    <name type="scientific">Apostasia shenzhenica</name>
    <dbReference type="NCBI Taxonomy" id="1088818"/>
    <lineage>
        <taxon>Eukaryota</taxon>
        <taxon>Viridiplantae</taxon>
        <taxon>Streptophyta</taxon>
        <taxon>Embryophyta</taxon>
        <taxon>Tracheophyta</taxon>
        <taxon>Spermatophyta</taxon>
        <taxon>Magnoliopsida</taxon>
        <taxon>Liliopsida</taxon>
        <taxon>Asparagales</taxon>
        <taxon>Orchidaceae</taxon>
        <taxon>Apostasioideae</taxon>
        <taxon>Apostasia</taxon>
    </lineage>
</organism>
<dbReference type="InterPro" id="IPR000679">
    <property type="entry name" value="Znf_GATA"/>
</dbReference>
<evidence type="ECO:0000313" key="7">
    <source>
        <dbReference type="Proteomes" id="UP000236161"/>
    </source>
</evidence>
<accession>A0A2I0B778</accession>
<evidence type="ECO:0000259" key="5">
    <source>
        <dbReference type="PROSITE" id="PS50114"/>
    </source>
</evidence>
<dbReference type="STRING" id="1088818.A0A2I0B778"/>
<evidence type="ECO:0000313" key="6">
    <source>
        <dbReference type="EMBL" id="PKA63646.1"/>
    </source>
</evidence>
<dbReference type="PROSITE" id="PS00344">
    <property type="entry name" value="GATA_ZN_FINGER_1"/>
    <property type="match status" value="1"/>
</dbReference>
<dbReference type="InterPro" id="IPR013088">
    <property type="entry name" value="Znf_NHR/GATA"/>
</dbReference>
<dbReference type="PANTHER" id="PTHR47255">
    <property type="entry name" value="GATA TRANSCRIPTION FACTOR 22-RELATED"/>
    <property type="match status" value="1"/>
</dbReference>
<dbReference type="EMBL" id="KZ451908">
    <property type="protein sequence ID" value="PKA63646.1"/>
    <property type="molecule type" value="Genomic_DNA"/>
</dbReference>
<feature type="domain" description="GATA-type" evidence="5">
    <location>
        <begin position="154"/>
        <end position="186"/>
    </location>
</feature>
<evidence type="ECO:0000256" key="2">
    <source>
        <dbReference type="ARBA" id="ARBA00022771"/>
    </source>
</evidence>
<reference evidence="6 7" key="1">
    <citation type="journal article" date="2017" name="Nature">
        <title>The Apostasia genome and the evolution of orchids.</title>
        <authorList>
            <person name="Zhang G.Q."/>
            <person name="Liu K.W."/>
            <person name="Li Z."/>
            <person name="Lohaus R."/>
            <person name="Hsiao Y.Y."/>
            <person name="Niu S.C."/>
            <person name="Wang J.Y."/>
            <person name="Lin Y.C."/>
            <person name="Xu Q."/>
            <person name="Chen L.J."/>
            <person name="Yoshida K."/>
            <person name="Fujiwara S."/>
            <person name="Wang Z.W."/>
            <person name="Zhang Y.Q."/>
            <person name="Mitsuda N."/>
            <person name="Wang M."/>
            <person name="Liu G.H."/>
            <person name="Pecoraro L."/>
            <person name="Huang H.X."/>
            <person name="Xiao X.J."/>
            <person name="Lin M."/>
            <person name="Wu X.Y."/>
            <person name="Wu W.L."/>
            <person name="Chen Y.Y."/>
            <person name="Chang S.B."/>
            <person name="Sakamoto S."/>
            <person name="Ohme-Takagi M."/>
            <person name="Yagi M."/>
            <person name="Zeng S.J."/>
            <person name="Shen C.Y."/>
            <person name="Yeh C.M."/>
            <person name="Luo Y.B."/>
            <person name="Tsai W.C."/>
            <person name="Van de Peer Y."/>
            <person name="Liu Z.J."/>
        </authorList>
    </citation>
    <scope>NUCLEOTIDE SEQUENCE [LARGE SCALE GENOMIC DNA]</scope>
    <source>
        <strain evidence="7">cv. Shenzhen</strain>
        <tissue evidence="6">Stem</tissue>
    </source>
</reference>
<dbReference type="OrthoDB" id="2162994at2759"/>
<keyword evidence="7" id="KW-1185">Reference proteome</keyword>
<dbReference type="InterPro" id="IPR052138">
    <property type="entry name" value="GATA_ZnFinger_Domain"/>
</dbReference>
<dbReference type="GO" id="GO:0043565">
    <property type="term" value="F:sequence-specific DNA binding"/>
    <property type="evidence" value="ECO:0007669"/>
    <property type="project" value="InterPro"/>
</dbReference>
<dbReference type="GO" id="GO:0008270">
    <property type="term" value="F:zinc ion binding"/>
    <property type="evidence" value="ECO:0007669"/>
    <property type="project" value="UniProtKB-KW"/>
</dbReference>
<dbReference type="PANTHER" id="PTHR47255:SF4">
    <property type="entry name" value="GATA ZINC FINGER DOMAIN-CONTAINING PROTEIN 12"/>
    <property type="match status" value="1"/>
</dbReference>
<keyword evidence="3" id="KW-0862">Zinc</keyword>
<dbReference type="PROSITE" id="PS50114">
    <property type="entry name" value="GATA_ZN_FINGER_2"/>
    <property type="match status" value="1"/>
</dbReference>
<gene>
    <name evidence="6" type="primary">GATA22</name>
    <name evidence="6" type="ORF">AXF42_Ash005541</name>
</gene>
<name>A0A2I0B778_9ASPA</name>
<dbReference type="Gene3D" id="3.30.50.10">
    <property type="entry name" value="Erythroid Transcription Factor GATA-1, subunit A"/>
    <property type="match status" value="1"/>
</dbReference>
<proteinExistence type="predicted"/>
<sequence length="292" mass="31782">MTPLCHMKQIPNTTFVGGEQHQSCVPFLSLGTTSPSSITVAPSLPFDHFQAHDHTASDTYNLLHPQEEIGKESCYFRNYLADHSSCCDQYERDGGGSHGSAVKWMSSKMRIMRKMMSSDEHRRISKSRRANQQAAVEEQKLQVGNEMIHGGIVRVCSDCSTTKTPLWRSGPRGPKSLCNACGIRQRKARRAMAAAAAAAAAAAVNCGILPATAGKTPEKDNTSGTADRTVPFKKRCRFASADDQTAPEKLGFEDMVVSMNKKSSSFQDVFPEEEKDAAILLMALSCGLICSS</sequence>
<keyword evidence="2 4" id="KW-0863">Zinc-finger</keyword>
<dbReference type="CDD" id="cd00202">
    <property type="entry name" value="ZnF_GATA"/>
    <property type="match status" value="1"/>
</dbReference>
<evidence type="ECO:0000256" key="3">
    <source>
        <dbReference type="ARBA" id="ARBA00022833"/>
    </source>
</evidence>
<dbReference type="AlphaFoldDB" id="A0A2I0B778"/>